<dbReference type="EMBL" id="JAHIBW010000012">
    <property type="protein sequence ID" value="KAG7306028.1"/>
    <property type="molecule type" value="Genomic_DNA"/>
</dbReference>
<proteinExistence type="predicted"/>
<organism evidence="2 3">
    <name type="scientific">Plutella xylostella</name>
    <name type="common">Diamondback moth</name>
    <name type="synonym">Plutella maculipennis</name>
    <dbReference type="NCBI Taxonomy" id="51655"/>
    <lineage>
        <taxon>Eukaryota</taxon>
        <taxon>Metazoa</taxon>
        <taxon>Ecdysozoa</taxon>
        <taxon>Arthropoda</taxon>
        <taxon>Hexapoda</taxon>
        <taxon>Insecta</taxon>
        <taxon>Pterygota</taxon>
        <taxon>Neoptera</taxon>
        <taxon>Endopterygota</taxon>
        <taxon>Lepidoptera</taxon>
        <taxon>Glossata</taxon>
        <taxon>Ditrysia</taxon>
        <taxon>Yponomeutoidea</taxon>
        <taxon>Plutellidae</taxon>
        <taxon>Plutella</taxon>
    </lineage>
</organism>
<sequence>MTEAEEYKYDQWRYLQPPRRLRRACCPRSNLASCARAANEVINARGRAARARQSPAARPPRRIARPPHASLTQESHPTGSRSDRVSAPLW</sequence>
<keyword evidence="3" id="KW-1185">Reference proteome</keyword>
<evidence type="ECO:0000313" key="3">
    <source>
        <dbReference type="Proteomes" id="UP000823941"/>
    </source>
</evidence>
<feature type="compositionally biased region" description="Polar residues" evidence="1">
    <location>
        <begin position="70"/>
        <end position="80"/>
    </location>
</feature>
<evidence type="ECO:0000256" key="1">
    <source>
        <dbReference type="SAM" id="MobiDB-lite"/>
    </source>
</evidence>
<reference evidence="2 3" key="1">
    <citation type="submission" date="2021-06" db="EMBL/GenBank/DDBJ databases">
        <title>A haploid diamondback moth (Plutella xylostella L.) genome assembly resolves 31 chromosomes and identifies a diamide resistance mutation.</title>
        <authorList>
            <person name="Ward C.M."/>
            <person name="Perry K.D."/>
            <person name="Baker G."/>
            <person name="Powis K."/>
            <person name="Heckel D.G."/>
            <person name="Baxter S.W."/>
        </authorList>
    </citation>
    <scope>NUCLEOTIDE SEQUENCE [LARGE SCALE GENOMIC DNA]</scope>
    <source>
        <strain evidence="2 3">LV</strain>
        <tissue evidence="2">Single pupa</tissue>
    </source>
</reference>
<accession>A0ABQ7QLB3</accession>
<gene>
    <name evidence="2" type="ORF">JYU34_008600</name>
</gene>
<comment type="caution">
    <text evidence="2">The sequence shown here is derived from an EMBL/GenBank/DDBJ whole genome shotgun (WGS) entry which is preliminary data.</text>
</comment>
<dbReference type="Proteomes" id="UP000823941">
    <property type="component" value="Chromosome 12"/>
</dbReference>
<feature type="region of interest" description="Disordered" evidence="1">
    <location>
        <begin position="45"/>
        <end position="90"/>
    </location>
</feature>
<evidence type="ECO:0000313" key="2">
    <source>
        <dbReference type="EMBL" id="KAG7306028.1"/>
    </source>
</evidence>
<name>A0ABQ7QLB3_PLUXY</name>
<protein>
    <submittedName>
        <fullName evidence="2">Uncharacterized protein</fullName>
    </submittedName>
</protein>